<comment type="caution">
    <text evidence="4">The sequence shown here is derived from an EMBL/GenBank/DDBJ whole genome shotgun (WGS) entry which is preliminary data.</text>
</comment>
<dbReference type="InterPro" id="IPR037069">
    <property type="entry name" value="AcylCoA_DH/ox_N_sf"/>
</dbReference>
<gene>
    <name evidence="4" type="ORF">HK44_007650</name>
</gene>
<dbReference type="GO" id="GO:0050660">
    <property type="term" value="F:flavin adenine dinucleotide binding"/>
    <property type="evidence" value="ECO:0007669"/>
    <property type="project" value="InterPro"/>
</dbReference>
<dbReference type="InterPro" id="IPR013107">
    <property type="entry name" value="Acyl-CoA_DH_C"/>
</dbReference>
<dbReference type="InterPro" id="IPR036250">
    <property type="entry name" value="AcylCo_DH-like_C"/>
</dbReference>
<dbReference type="InterPro" id="IPR013786">
    <property type="entry name" value="AcylCoA_DH/ox_N"/>
</dbReference>
<dbReference type="HOGENOM" id="CLU_018204_2_0_6"/>
<dbReference type="Pfam" id="PF02771">
    <property type="entry name" value="Acyl-CoA_dh_N"/>
    <property type="match status" value="1"/>
</dbReference>
<dbReference type="InterPro" id="IPR009100">
    <property type="entry name" value="AcylCoA_DH/oxidase_NM_dom_sf"/>
</dbReference>
<dbReference type="Gene3D" id="1.20.140.10">
    <property type="entry name" value="Butyryl-CoA Dehydrogenase, subunit A, domain 3"/>
    <property type="match status" value="1"/>
</dbReference>
<dbReference type="AlphaFoldDB" id="A0A010SR75"/>
<dbReference type="Gene3D" id="2.40.110.10">
    <property type="entry name" value="Butyryl-CoA Dehydrogenase, subunit A, domain 2"/>
    <property type="match status" value="1"/>
</dbReference>
<dbReference type="PATRIC" id="fig|1042209.11.peg.3912"/>
<dbReference type="SUPFAM" id="SSF47203">
    <property type="entry name" value="Acyl-CoA dehydrogenase C-terminal domain-like"/>
    <property type="match status" value="1"/>
</dbReference>
<proteinExistence type="predicted"/>
<evidence type="ECO:0000259" key="3">
    <source>
        <dbReference type="Pfam" id="PF08028"/>
    </source>
</evidence>
<keyword evidence="1" id="KW-0560">Oxidoreductase</keyword>
<feature type="domain" description="Acyl-CoA dehydrogenase C-terminal" evidence="3">
    <location>
        <begin position="245"/>
        <end position="373"/>
    </location>
</feature>
<dbReference type="InterPro" id="IPR046373">
    <property type="entry name" value="Acyl-CoA_Oxase/DH_mid-dom_sf"/>
</dbReference>
<evidence type="ECO:0000256" key="1">
    <source>
        <dbReference type="ARBA" id="ARBA00023002"/>
    </source>
</evidence>
<evidence type="ECO:0000313" key="4">
    <source>
        <dbReference type="EMBL" id="EXF93543.1"/>
    </source>
</evidence>
<protein>
    <submittedName>
        <fullName evidence="4">Acyl-CoA dehydrogenase</fullName>
    </submittedName>
</protein>
<feature type="domain" description="Acyl-CoA dehydrogenase/oxidase N-terminal" evidence="2">
    <location>
        <begin position="26"/>
        <end position="97"/>
    </location>
</feature>
<name>A0A010SR75_PSEFL</name>
<evidence type="ECO:0000313" key="5">
    <source>
        <dbReference type="Proteomes" id="UP000022611"/>
    </source>
</evidence>
<reference evidence="4 5" key="1">
    <citation type="journal article" date="2011" name="J. Bacteriol.">
        <title>Draft genome sequence of the polycyclic aromatic hydrocarbon-degrading, genetically engineered bioluminescent bioreporter Pseudomonas fluorescens HK44.</title>
        <authorList>
            <person name="Chauhan A."/>
            <person name="Layton A.C."/>
            <person name="Williams D.E."/>
            <person name="Smartt A.E."/>
            <person name="Ripp S."/>
            <person name="Karpinets T.V."/>
            <person name="Brown S.D."/>
            <person name="Sayler G.S."/>
        </authorList>
    </citation>
    <scope>NUCLEOTIDE SEQUENCE [LARGE SCALE GENOMIC DNA]</scope>
    <source>
        <strain evidence="4 5">HK44</strain>
    </source>
</reference>
<evidence type="ECO:0000259" key="2">
    <source>
        <dbReference type="Pfam" id="PF02771"/>
    </source>
</evidence>
<dbReference type="Proteomes" id="UP000022611">
    <property type="component" value="Unassembled WGS sequence"/>
</dbReference>
<dbReference type="SUPFAM" id="SSF56645">
    <property type="entry name" value="Acyl-CoA dehydrogenase NM domain-like"/>
    <property type="match status" value="1"/>
</dbReference>
<dbReference type="PIRSF" id="PIRSF016578">
    <property type="entry name" value="HsaA"/>
    <property type="match status" value="1"/>
</dbReference>
<dbReference type="EMBL" id="AFOY02000015">
    <property type="protein sequence ID" value="EXF93543.1"/>
    <property type="molecule type" value="Genomic_DNA"/>
</dbReference>
<accession>A0A010SR75</accession>
<organism evidence="4 5">
    <name type="scientific">Pseudomonas fluorescens HK44</name>
    <dbReference type="NCBI Taxonomy" id="1042209"/>
    <lineage>
        <taxon>Bacteria</taxon>
        <taxon>Pseudomonadati</taxon>
        <taxon>Pseudomonadota</taxon>
        <taxon>Gammaproteobacteria</taxon>
        <taxon>Pseudomonadales</taxon>
        <taxon>Pseudomonadaceae</taxon>
        <taxon>Pseudomonas</taxon>
    </lineage>
</organism>
<dbReference type="OrthoDB" id="7316074at2"/>
<dbReference type="Gene3D" id="1.10.540.10">
    <property type="entry name" value="Acyl-CoA dehydrogenase/oxidase, N-terminal domain"/>
    <property type="match status" value="1"/>
</dbReference>
<sequence length="406" mass="45179">MNNFVKQTETLSTHEVPSEEDLLQRARALIPMLWEKADSVEKNRMVSAQTIDAFVEAGFFKILQPIQYGGWGMNPAVFYKVLMELGRGCGSSAWNMMILGIHQWEYGSLNDQACQDVWGEDNTVITASSYPPFGKVEEVDGGYNISGTWKTSSGCDHGKWAFLGGLRRDASGRVIDRLSMLVPSSAWEIEDDWFTFGLAGTGSKSLVIKEAFVPHHRAHSLIQYEYSDRPAHYLYPFSQIFFGAVSAMIVGMGQGAIDEYVRQMQVRTNTTDGGEAALSPYVKDRLGNAVVRVRSARARLLQMMAESTAVVERRQLVPTFDRVHYMLDIARVGRDCEEAVMLLFKATSARGIYLNNPLQRILRDVIAASNHITQNADDTAGMLGAYLLGQQLPPMVFGLEPVSIND</sequence>
<dbReference type="RefSeq" id="WP_019690193.1">
    <property type="nucleotide sequence ID" value="NZ_AFOY02000015.1"/>
</dbReference>
<dbReference type="Pfam" id="PF08028">
    <property type="entry name" value="Acyl-CoA_dh_2"/>
    <property type="match status" value="1"/>
</dbReference>
<dbReference type="GO" id="GO:0016627">
    <property type="term" value="F:oxidoreductase activity, acting on the CH-CH group of donors"/>
    <property type="evidence" value="ECO:0007669"/>
    <property type="project" value="InterPro"/>
</dbReference>
<dbReference type="eggNOG" id="COG1960">
    <property type="taxonomic scope" value="Bacteria"/>
</dbReference>